<keyword evidence="2" id="KW-0677">Repeat</keyword>
<evidence type="ECO:0000256" key="3">
    <source>
        <dbReference type="ARBA" id="ARBA00022833"/>
    </source>
</evidence>
<dbReference type="EMBL" id="JAFCMP010000024">
    <property type="protein sequence ID" value="KAG5191019.1"/>
    <property type="molecule type" value="Genomic_DNA"/>
</dbReference>
<dbReference type="AlphaFoldDB" id="A0A836CMP5"/>
<dbReference type="OrthoDB" id="10261079at2759"/>
<comment type="caution">
    <text evidence="6">The sequence shown here is derived from an EMBL/GenBank/DDBJ whole genome shotgun (WGS) entry which is preliminary data.</text>
</comment>
<name>A0A836CMP5_9STRA</name>
<feature type="region of interest" description="Disordered" evidence="4">
    <location>
        <begin position="88"/>
        <end position="113"/>
    </location>
</feature>
<feature type="region of interest" description="Disordered" evidence="4">
    <location>
        <begin position="334"/>
        <end position="359"/>
    </location>
</feature>
<evidence type="ECO:0000313" key="7">
    <source>
        <dbReference type="Proteomes" id="UP000664859"/>
    </source>
</evidence>
<dbReference type="GO" id="GO:0046872">
    <property type="term" value="F:metal ion binding"/>
    <property type="evidence" value="ECO:0007669"/>
    <property type="project" value="UniProtKB-KW"/>
</dbReference>
<dbReference type="PANTHER" id="PTHR46983">
    <property type="entry name" value="CYSTEINE AND HISTIDINE-RICH DOMAIN-CONTAINING PROTEIN 1"/>
    <property type="match status" value="1"/>
</dbReference>
<evidence type="ECO:0000256" key="2">
    <source>
        <dbReference type="ARBA" id="ARBA00022737"/>
    </source>
</evidence>
<evidence type="ECO:0000259" key="5">
    <source>
        <dbReference type="PROSITE" id="PS51401"/>
    </source>
</evidence>
<sequence>MSRKVYLHYEEGSDAELHTTLKLTLPRKWVAEGSPMQVLELFIESYNKKKPQTPLSAEACHLENSDGLALSAGDVIGDVMRDREDIRVRPGATKPGKSDVATAAAGGGAGGSAGAAADTDGLLRCRNYGCGARYAEADNHARACAHHTAPPVFHDTKKGWSCCAKRVYDWDEFQAIAGCATGPHSTVDPKVQIAPSPTAVAAAAADAAAAAAAGADASAAAAPAPVRSIEAYNAANPQAATAAGSVLKAAAAAPRCTRRADGTARCLNKGCKAQDFVVAENARDACTHHRLGPVFHDTGKYWACCPDRVKYEFDDFLAIPGCCRGYHQDGSGEFDNGDGGVGGGSGGGDGGGGGDGVKP</sequence>
<dbReference type="InterPro" id="IPR007051">
    <property type="entry name" value="CHORD_dom"/>
</dbReference>
<reference evidence="6" key="1">
    <citation type="submission" date="2021-02" db="EMBL/GenBank/DDBJ databases">
        <title>First Annotated Genome of the Yellow-green Alga Tribonema minus.</title>
        <authorList>
            <person name="Mahan K.M."/>
        </authorList>
    </citation>
    <scope>NUCLEOTIDE SEQUENCE</scope>
    <source>
        <strain evidence="6">UTEX B ZZ1240</strain>
    </source>
</reference>
<dbReference type="PROSITE" id="PS51401">
    <property type="entry name" value="CHORD"/>
    <property type="match status" value="2"/>
</dbReference>
<keyword evidence="7" id="KW-1185">Reference proteome</keyword>
<dbReference type="PANTHER" id="PTHR46983:SF3">
    <property type="entry name" value="CHPADIPLOID STATE MAINTENANCE PROTEIN CHPA"/>
    <property type="match status" value="1"/>
</dbReference>
<keyword evidence="1" id="KW-0479">Metal-binding</keyword>
<evidence type="ECO:0000256" key="4">
    <source>
        <dbReference type="SAM" id="MobiDB-lite"/>
    </source>
</evidence>
<keyword evidence="3" id="KW-0862">Zinc</keyword>
<dbReference type="InterPro" id="IPR039790">
    <property type="entry name" value="CHRD1"/>
</dbReference>
<protein>
    <submittedName>
        <fullName evidence="6">Chp-1</fullName>
    </submittedName>
</protein>
<feature type="domain" description="CHORD" evidence="5">
    <location>
        <begin position="125"/>
        <end position="184"/>
    </location>
</feature>
<evidence type="ECO:0000256" key="1">
    <source>
        <dbReference type="ARBA" id="ARBA00022723"/>
    </source>
</evidence>
<feature type="domain" description="CHORD" evidence="5">
    <location>
        <begin position="266"/>
        <end position="327"/>
    </location>
</feature>
<gene>
    <name evidence="6" type="ORF">JKP88DRAFT_347465</name>
</gene>
<dbReference type="Gene3D" id="4.10.1130.20">
    <property type="match status" value="2"/>
</dbReference>
<dbReference type="Pfam" id="PF04968">
    <property type="entry name" value="CHORD"/>
    <property type="match status" value="2"/>
</dbReference>
<accession>A0A836CMP5</accession>
<proteinExistence type="predicted"/>
<dbReference type="Proteomes" id="UP000664859">
    <property type="component" value="Unassembled WGS sequence"/>
</dbReference>
<organism evidence="6 7">
    <name type="scientific">Tribonema minus</name>
    <dbReference type="NCBI Taxonomy" id="303371"/>
    <lineage>
        <taxon>Eukaryota</taxon>
        <taxon>Sar</taxon>
        <taxon>Stramenopiles</taxon>
        <taxon>Ochrophyta</taxon>
        <taxon>PX clade</taxon>
        <taxon>Xanthophyceae</taxon>
        <taxon>Tribonematales</taxon>
        <taxon>Tribonemataceae</taxon>
        <taxon>Tribonema</taxon>
    </lineage>
</organism>
<evidence type="ECO:0000313" key="6">
    <source>
        <dbReference type="EMBL" id="KAG5191019.1"/>
    </source>
</evidence>
<feature type="compositionally biased region" description="Gly residues" evidence="4">
    <location>
        <begin position="337"/>
        <end position="359"/>
    </location>
</feature>